<name>F7XLX2_METZD</name>
<dbReference type="OrthoDB" id="7529at2157"/>
<feature type="domain" description="DNA polymerase II large subunit DP2 catalytic" evidence="17">
    <location>
        <begin position="719"/>
        <end position="1016"/>
    </location>
</feature>
<evidence type="ECO:0000256" key="5">
    <source>
        <dbReference type="ARBA" id="ARBA00022705"/>
    </source>
</evidence>
<dbReference type="PANTHER" id="PTHR42210">
    <property type="entry name" value="DNA POLYMERASE II LARGE SUBUNIT"/>
    <property type="match status" value="1"/>
</dbReference>
<evidence type="ECO:0000256" key="11">
    <source>
        <dbReference type="ARBA" id="ARBA00023268"/>
    </source>
</evidence>
<dbReference type="Pfam" id="PF24844">
    <property type="entry name" value="PolC_DP2_central"/>
    <property type="match status" value="1"/>
</dbReference>
<keyword evidence="3 14" id="KW-0808">Transferase</keyword>
<dbReference type="GO" id="GO:0006308">
    <property type="term" value="P:DNA catabolic process"/>
    <property type="evidence" value="ECO:0007669"/>
    <property type="project" value="UniProtKB-UniRule"/>
</dbReference>
<dbReference type="KEGG" id="mzh:Mzhil_1043"/>
<comment type="subunit">
    <text evidence="2 14">Heterodimer of a large subunit and a small subunit.</text>
</comment>
<keyword evidence="8 14" id="KW-0269">Exonuclease</keyword>
<organism evidence="18 19">
    <name type="scientific">Methanosalsum zhilinae (strain DSM 4017 / NBRC 107636 / OCM 62 / WeN5)</name>
    <name type="common">Methanohalophilus zhilinae</name>
    <dbReference type="NCBI Taxonomy" id="679901"/>
    <lineage>
        <taxon>Archaea</taxon>
        <taxon>Methanobacteriati</taxon>
        <taxon>Methanobacteriota</taxon>
        <taxon>Stenosarchaea group</taxon>
        <taxon>Methanomicrobia</taxon>
        <taxon>Methanosarcinales</taxon>
        <taxon>Methanosarcinaceae</taxon>
        <taxon>Methanosalsum</taxon>
    </lineage>
</organism>
<dbReference type="GO" id="GO:0003677">
    <property type="term" value="F:DNA binding"/>
    <property type="evidence" value="ECO:0007669"/>
    <property type="project" value="UniProtKB-UniRule"/>
</dbReference>
<dbReference type="InterPro" id="IPR004475">
    <property type="entry name" value="PolC_DP2"/>
</dbReference>
<dbReference type="NCBIfam" id="TIGR00354">
    <property type="entry name" value="polC"/>
    <property type="match status" value="1"/>
</dbReference>
<dbReference type="PANTHER" id="PTHR42210:SF1">
    <property type="entry name" value="DNA POLYMERASE II LARGE SUBUNIT"/>
    <property type="match status" value="1"/>
</dbReference>
<dbReference type="InterPro" id="IPR016033">
    <property type="entry name" value="PolC_DP2_N"/>
</dbReference>
<dbReference type="HOGENOM" id="CLU_001154_0_0_2"/>
<evidence type="ECO:0000259" key="15">
    <source>
        <dbReference type="Pfam" id="PF03833"/>
    </source>
</evidence>
<dbReference type="Proteomes" id="UP000006622">
    <property type="component" value="Chromosome"/>
</dbReference>
<dbReference type="Pfam" id="PF03833">
    <property type="entry name" value="PolC_DP2_N"/>
    <property type="match status" value="1"/>
</dbReference>
<keyword evidence="7 14" id="KW-0378">Hydrolase</keyword>
<evidence type="ECO:0000256" key="13">
    <source>
        <dbReference type="ARBA" id="ARBA00049244"/>
    </source>
</evidence>
<dbReference type="GO" id="GO:0003887">
    <property type="term" value="F:DNA-directed DNA polymerase activity"/>
    <property type="evidence" value="ECO:0007669"/>
    <property type="project" value="UniProtKB-UniRule"/>
</dbReference>
<accession>F7XLX2</accession>
<evidence type="ECO:0000256" key="10">
    <source>
        <dbReference type="ARBA" id="ARBA00023125"/>
    </source>
</evidence>
<evidence type="ECO:0000256" key="14">
    <source>
        <dbReference type="HAMAP-Rule" id="MF_00324"/>
    </source>
</evidence>
<evidence type="ECO:0000256" key="2">
    <source>
        <dbReference type="ARBA" id="ARBA00011315"/>
    </source>
</evidence>
<evidence type="ECO:0000256" key="9">
    <source>
        <dbReference type="ARBA" id="ARBA00022932"/>
    </source>
</evidence>
<dbReference type="PIRSF" id="PIRSF016275">
    <property type="entry name" value="PolC_DP2"/>
    <property type="match status" value="1"/>
</dbReference>
<keyword evidence="5 14" id="KW-0235">DNA replication</keyword>
<keyword evidence="19" id="KW-1185">Reference proteome</keyword>
<evidence type="ECO:0000256" key="4">
    <source>
        <dbReference type="ARBA" id="ARBA00022695"/>
    </source>
</evidence>
<comment type="catalytic activity">
    <reaction evidence="13 14">
        <text>DNA(n) + a 2'-deoxyribonucleoside 5'-triphosphate = DNA(n+1) + diphosphate</text>
        <dbReference type="Rhea" id="RHEA:22508"/>
        <dbReference type="Rhea" id="RHEA-COMP:17339"/>
        <dbReference type="Rhea" id="RHEA-COMP:17340"/>
        <dbReference type="ChEBI" id="CHEBI:33019"/>
        <dbReference type="ChEBI" id="CHEBI:61560"/>
        <dbReference type="ChEBI" id="CHEBI:173112"/>
        <dbReference type="EC" id="2.7.7.7"/>
    </reaction>
</comment>
<protein>
    <recommendedName>
        <fullName evidence="14">DNA polymerase II large subunit</fullName>
        <shortName evidence="14">Pol II</shortName>
        <ecNumber evidence="14">2.7.7.7</ecNumber>
    </recommendedName>
    <alternativeName>
        <fullName evidence="14">Exodeoxyribonuclease large subunit</fullName>
        <ecNumber evidence="14">3.1.11.1</ecNumber>
    </alternativeName>
</protein>
<evidence type="ECO:0000256" key="3">
    <source>
        <dbReference type="ARBA" id="ARBA00022679"/>
    </source>
</evidence>
<keyword evidence="9 14" id="KW-0239">DNA-directed DNA polymerase</keyword>
<gene>
    <name evidence="14" type="primary">polC</name>
    <name evidence="18" type="ordered locus">Mzhil_1043</name>
</gene>
<dbReference type="NCBIfam" id="NF003103">
    <property type="entry name" value="PRK04023.1"/>
    <property type="match status" value="1"/>
</dbReference>
<dbReference type="AlphaFoldDB" id="F7XLX2"/>
<evidence type="ECO:0000256" key="12">
    <source>
        <dbReference type="ARBA" id="ARBA00025068"/>
    </source>
</evidence>
<evidence type="ECO:0000259" key="16">
    <source>
        <dbReference type="Pfam" id="PF24844"/>
    </source>
</evidence>
<proteinExistence type="inferred from homology"/>
<keyword evidence="6 14" id="KW-0540">Nuclease</keyword>
<sequence length="1143" mass="128435">MGKKVVGELTDTYFNWLESKVKREIEVANRARSNGKDPKPHVEIPLAKDLADRVENLIGVPGVADRIRQLEETMSREEAALAIGKEIAENRITTFDSRVEAVENAIRVSVAMLTEGVVAAPIEGIDRVDIKKNDDGSEYISIYYAGPIRSAGGTAQALSVLVGDYVRRGINIDKYKPRKEEVERYIEEIIIYKNVASLQYMPSEDEMRLIVENCPICIDGEPTEQAEVEGYRELERIPTNRVRGGMALVLAEGLALKAPKVQKHVKKLNIDEWEWLDTLISGTGSGKSDSTSNDSKIKPSEKYLRDLIAGRPVLSYPSRPGGFRLRYGRSRNTSFAAIGINPASMVLMDEFIVTGTQLKTERPGKAAGVAPVDTIEGPTVRLKSGDFLRVDDEKGARAIQSQVDCIVDIGEILINYGDFLENNHPLVPSSFCFEWWVQECREMCPENIISEEELIDPDQSTVLQLSNTHNVPLHPKFTYLWHDIEIEELGILATFISENGRLDAEQQELVLPRNDNSLKIKAILEKLLVLHKVHGSTIVIKEPLPLIYSLGLDDNLKLKWELSILESINETLSVVNLISGMKIFARAPFRIGARMGRPEKSNRRKMSPAPHVLFPIAEFGGNKRDLNAASCFTESMNSKVGEIAVEVGNRVCPACSMETHECRCECGEFTVPRLYCQRCKISVNVDKCPRCGSYATSTDARNIDFKSIYMKAFENLGERNCLDSFKGVKKLMSKHMTPESLEKGILRAKYDLFTFKDGTIRYDMSDIPLTHIRPSEIGVSVEKMQEMGYSEDIHEKPLVNENQVLQLKVQDLVISYDAAEYLLRTTRYIDELLTKHYKCEPYYQANSIEDLVGSMMIGLAPHTSAGVLGRLIGFTKAAVGFAHPYFHAAKRRNCDGDEDCVMLLMDGLLNFSYEYLPNKRGGKMDAPLVLTTRIDPNEVDKEAHNIDVCERYPLEFYRATEKYLNPKDLEEIMDIVSNRLGTTQQYENFMYTHDTSDIAGGPVRSAYKTLGTMIEKINAQLTLADKIRAVDASDVAERVLVSHFLPDMYGNLRAFSRQGTRCVKCGAKFRRPPLTGKCTRCGGKVILTVHEGSVKKYLDISLKVSEKYNVSSYTRQRLELIGLDIKSLFENDQSKQMGLSDFM</sequence>
<feature type="domain" description="DNA polymerase II large subunit DP2 N-terminal" evidence="15">
    <location>
        <begin position="13"/>
        <end position="281"/>
    </location>
</feature>
<dbReference type="EC" id="2.7.7.7" evidence="14"/>
<dbReference type="GO" id="GO:0008310">
    <property type="term" value="F:single-stranded DNA 3'-5' DNA exonuclease activity"/>
    <property type="evidence" value="ECO:0007669"/>
    <property type="project" value="UniProtKB-EC"/>
</dbReference>
<comment type="function">
    <text evidence="12 14">Possesses two activities: a DNA synthesis (polymerase) and an exonucleolytic activity that degrades single-stranded DNA in the 3'- to 5'-direction. Has a template-primer preference which is characteristic of a replicative DNA polymerase.</text>
</comment>
<dbReference type="Pfam" id="PF24846">
    <property type="entry name" value="PolC_DP2_cat"/>
    <property type="match status" value="1"/>
</dbReference>
<evidence type="ECO:0000313" key="19">
    <source>
        <dbReference type="Proteomes" id="UP000006622"/>
    </source>
</evidence>
<dbReference type="STRING" id="679901.Mzhil_1043"/>
<evidence type="ECO:0000256" key="6">
    <source>
        <dbReference type="ARBA" id="ARBA00022722"/>
    </source>
</evidence>
<dbReference type="RefSeq" id="WP_013898338.1">
    <property type="nucleotide sequence ID" value="NC_015676.1"/>
</dbReference>
<dbReference type="EC" id="3.1.11.1" evidence="14"/>
<dbReference type="InterPro" id="IPR056172">
    <property type="entry name" value="PolC_DP2_cat_dom"/>
</dbReference>
<evidence type="ECO:0000313" key="18">
    <source>
        <dbReference type="EMBL" id="AEH60900.1"/>
    </source>
</evidence>
<dbReference type="GeneID" id="10822668"/>
<evidence type="ECO:0000256" key="1">
    <source>
        <dbReference type="ARBA" id="ARBA00011053"/>
    </source>
</evidence>
<keyword evidence="4 14" id="KW-0548">Nucleotidyltransferase</keyword>
<comment type="similarity">
    <text evidence="1 14">Belongs to the archaeal DNA polymerase II family.</text>
</comment>
<comment type="catalytic activity">
    <reaction evidence="14">
        <text>Exonucleolytic cleavage in the 3'- to 5'-direction to yield nucleoside 5'-phosphates.</text>
        <dbReference type="EC" id="3.1.11.1"/>
    </reaction>
</comment>
<evidence type="ECO:0000256" key="8">
    <source>
        <dbReference type="ARBA" id="ARBA00022839"/>
    </source>
</evidence>
<dbReference type="GO" id="GO:0006261">
    <property type="term" value="P:DNA-templated DNA replication"/>
    <property type="evidence" value="ECO:0007669"/>
    <property type="project" value="UniProtKB-UniRule"/>
</dbReference>
<keyword evidence="10 14" id="KW-0238">DNA-binding</keyword>
<evidence type="ECO:0000256" key="7">
    <source>
        <dbReference type="ARBA" id="ARBA00022801"/>
    </source>
</evidence>
<dbReference type="EMBL" id="CP002101">
    <property type="protein sequence ID" value="AEH60900.1"/>
    <property type="molecule type" value="Genomic_DNA"/>
</dbReference>
<keyword evidence="11 14" id="KW-0511">Multifunctional enzyme</keyword>
<dbReference type="HAMAP" id="MF_00324">
    <property type="entry name" value="DNApol_II_L_arch"/>
    <property type="match status" value="1"/>
</dbReference>
<reference evidence="18 19" key="1">
    <citation type="submission" date="2010-07" db="EMBL/GenBank/DDBJ databases">
        <title>The complete genome of Methanosalsum zhilinae DSM 4017.</title>
        <authorList>
            <consortium name="US DOE Joint Genome Institute (JGI-PGF)"/>
            <person name="Lucas S."/>
            <person name="Copeland A."/>
            <person name="Lapidus A."/>
            <person name="Glavina del Rio T."/>
            <person name="Dalin E."/>
            <person name="Tice H."/>
            <person name="Bruce D."/>
            <person name="Goodwin L."/>
            <person name="Pitluck S."/>
            <person name="Kyrpides N."/>
            <person name="Mavromatis K."/>
            <person name="Ovchinnikova G."/>
            <person name="Daligault H."/>
            <person name="Detter J.C."/>
            <person name="Han C."/>
            <person name="Tapia R."/>
            <person name="Larimer F."/>
            <person name="Land M."/>
            <person name="Hauser L."/>
            <person name="Markowitz V."/>
            <person name="Cheng J.-F."/>
            <person name="Hugenholtz P."/>
            <person name="Woyke T."/>
            <person name="Wu D."/>
            <person name="Spring S."/>
            <person name="Schueler E."/>
            <person name="Brambilla E."/>
            <person name="Klenk H.-P."/>
            <person name="Eisen J.A."/>
        </authorList>
    </citation>
    <scope>NUCLEOTIDE SEQUENCE [LARGE SCALE GENOMIC DNA]</scope>
    <source>
        <strain evidence="19">DSM 4017 / NBRC 107636 / OCM 62 / WeN5</strain>
    </source>
</reference>
<evidence type="ECO:0000259" key="17">
    <source>
        <dbReference type="Pfam" id="PF24846"/>
    </source>
</evidence>
<dbReference type="InterPro" id="IPR056171">
    <property type="entry name" value="PolC_DP2_central_dom"/>
</dbReference>
<feature type="domain" description="DNA polymerase II large subunit DP2 central" evidence="16">
    <location>
        <begin position="293"/>
        <end position="684"/>
    </location>
</feature>